<evidence type="ECO:0000259" key="2">
    <source>
        <dbReference type="PROSITE" id="PS50203"/>
    </source>
</evidence>
<dbReference type="EMBL" id="CDHN01000002">
    <property type="protein sequence ID" value="CEJ87399.1"/>
    <property type="molecule type" value="Genomic_DNA"/>
</dbReference>
<keyword evidence="4" id="KW-1185">Reference proteome</keyword>
<dbReference type="AlphaFoldDB" id="A0A0A1TDP9"/>
<organism evidence="3 4">
    <name type="scientific">[Torrubiella] hemipterigena</name>
    <dbReference type="NCBI Taxonomy" id="1531966"/>
    <lineage>
        <taxon>Eukaryota</taxon>
        <taxon>Fungi</taxon>
        <taxon>Dikarya</taxon>
        <taxon>Ascomycota</taxon>
        <taxon>Pezizomycotina</taxon>
        <taxon>Sordariomycetes</taxon>
        <taxon>Hypocreomycetidae</taxon>
        <taxon>Hypocreales</taxon>
        <taxon>Clavicipitaceae</taxon>
        <taxon>Clavicipitaceae incertae sedis</taxon>
        <taxon>'Torrubiella' clade</taxon>
    </lineage>
</organism>
<reference evidence="3 4" key="1">
    <citation type="journal article" date="2015" name="Genome Announc.">
        <title>Draft Genome Sequence and Gene Annotation of the Entomopathogenic Fungus Verticillium hemipterigenum.</title>
        <authorList>
            <person name="Horn F."/>
            <person name="Habel A."/>
            <person name="Scharf D.H."/>
            <person name="Dworschak J."/>
            <person name="Brakhage A.A."/>
            <person name="Guthke R."/>
            <person name="Hertweck C."/>
            <person name="Linde J."/>
        </authorList>
    </citation>
    <scope>NUCLEOTIDE SEQUENCE [LARGE SCALE GENOMIC DNA]</scope>
</reference>
<evidence type="ECO:0000313" key="4">
    <source>
        <dbReference type="Proteomes" id="UP000039046"/>
    </source>
</evidence>
<proteinExistence type="predicted"/>
<comment type="caution">
    <text evidence="1">Lacks conserved residue(s) required for the propagation of feature annotation.</text>
</comment>
<dbReference type="SUPFAM" id="SSF54001">
    <property type="entry name" value="Cysteine proteinases"/>
    <property type="match status" value="1"/>
</dbReference>
<protein>
    <recommendedName>
        <fullName evidence="2">Calpain catalytic domain-containing protein</fullName>
    </recommendedName>
</protein>
<sequence length="546" mass="61496">MVRKETPSPAMSGTIDPYAFFEALTGKKIDRTILTVSEASSSTTAFNDGYDDDFAEFHQSSPAMGKLPRPDRPPKDFELNVGATNPYALVEAVLGYRLDYSTPKVAHLISSVLATDYDELFDMKHKSVLYAGLDYDEQHNRTYELKREDINILHDWDFQTPDLSGVQTLADLERLGLSDMGASKIKTARLQNGKLHLVLDATSITRTASNRNITRTVNEMVTRFRAQDERSFGCPPNTAWRDVEEHVFKNATQKLISNFNHQFDLGHKEDDSMNIYADRKNIRFFDGPVQGATSNSWLIAALFSVYWSDIAIIHQCFRGDGLKRSPDDRIRHVIKLYNKGGKRNNAEDRTLLVDYQVPIHKNMKEPVYCRAASGNDYWPTLYEKAFSMWIQRSDVDRADATQTAYGDPVKAMAQIDGKNPQYFFTKNHSNSEVISLVRGCSLNYKTVSPMCAYTYPTGNDFRGANMVANHAYSVLGWADYGGRQYIVIRNPWGITEPRGLTSCPGVIEQVDASIWPQASMLDAGGILAVDVNMFDTYFACIGRTCV</sequence>
<dbReference type="InterPro" id="IPR038765">
    <property type="entry name" value="Papain-like_cys_pep_sf"/>
</dbReference>
<evidence type="ECO:0000256" key="1">
    <source>
        <dbReference type="PROSITE-ProRule" id="PRU00239"/>
    </source>
</evidence>
<dbReference type="Proteomes" id="UP000039046">
    <property type="component" value="Unassembled WGS sequence"/>
</dbReference>
<accession>A0A0A1TDP9</accession>
<dbReference type="HOGENOM" id="CLU_039414_0_0_1"/>
<dbReference type="PROSITE" id="PS50203">
    <property type="entry name" value="CALPAIN_CAT"/>
    <property type="match status" value="1"/>
</dbReference>
<evidence type="ECO:0000313" key="3">
    <source>
        <dbReference type="EMBL" id="CEJ87399.1"/>
    </source>
</evidence>
<dbReference type="Pfam" id="PF00648">
    <property type="entry name" value="Peptidase_C2"/>
    <property type="match status" value="1"/>
</dbReference>
<dbReference type="STRING" id="1531966.A0A0A1TDP9"/>
<feature type="domain" description="Calpain catalytic" evidence="2">
    <location>
        <begin position="289"/>
        <end position="541"/>
    </location>
</feature>
<dbReference type="InterPro" id="IPR001300">
    <property type="entry name" value="Peptidase_C2_calpain_cat"/>
</dbReference>
<name>A0A0A1TDP9_9HYPO</name>
<dbReference type="GO" id="GO:0004198">
    <property type="term" value="F:calcium-dependent cysteine-type endopeptidase activity"/>
    <property type="evidence" value="ECO:0007669"/>
    <property type="project" value="InterPro"/>
</dbReference>
<gene>
    <name evidence="3" type="ORF">VHEMI04402</name>
</gene>
<dbReference type="OrthoDB" id="424753at2759"/>
<dbReference type="GO" id="GO:0006508">
    <property type="term" value="P:proteolysis"/>
    <property type="evidence" value="ECO:0007669"/>
    <property type="project" value="InterPro"/>
</dbReference>